<feature type="region of interest" description="Disordered" evidence="1">
    <location>
        <begin position="1"/>
        <end position="77"/>
    </location>
</feature>
<reference evidence="3 4" key="1">
    <citation type="journal article" date="2015" name="Proc. Natl. Acad. Sci. U.S.A.">
        <title>The resurrection genome of Boea hygrometrica: A blueprint for survival of dehydration.</title>
        <authorList>
            <person name="Xiao L."/>
            <person name="Yang G."/>
            <person name="Zhang L."/>
            <person name="Yang X."/>
            <person name="Zhao S."/>
            <person name="Ji Z."/>
            <person name="Zhou Q."/>
            <person name="Hu M."/>
            <person name="Wang Y."/>
            <person name="Chen M."/>
            <person name="Xu Y."/>
            <person name="Jin H."/>
            <person name="Xiao X."/>
            <person name="Hu G."/>
            <person name="Bao F."/>
            <person name="Hu Y."/>
            <person name="Wan P."/>
            <person name="Li L."/>
            <person name="Deng X."/>
            <person name="Kuang T."/>
            <person name="Xiang C."/>
            <person name="Zhu J.K."/>
            <person name="Oliver M.J."/>
            <person name="He Y."/>
        </authorList>
    </citation>
    <scope>NUCLEOTIDE SEQUENCE [LARGE SCALE GENOMIC DNA]</scope>
    <source>
        <strain evidence="4">cv. XS01</strain>
    </source>
</reference>
<reference evidence="3" key="2">
    <citation type="submission" date="2016-02" db="EMBL/GenBank/DDBJ databases">
        <authorList>
            <person name="Alioto T."/>
            <person name="Alioto T."/>
        </authorList>
    </citation>
    <scope>NUCLEOTIDE SEQUENCE</scope>
</reference>
<protein>
    <submittedName>
        <fullName evidence="3">Uncharacterized protein</fullName>
    </submittedName>
</protein>
<evidence type="ECO:0000313" key="3">
    <source>
        <dbReference type="EMBL" id="KZV39690.1"/>
    </source>
</evidence>
<sequence length="77" mass="8166">MQESGKANNEGGEEIKVKTVDHRSSAGREAEPQKESVEVTHVIHDDEKPGTGNKVGSKVSGAVQSAKEAVSGHKKEE</sequence>
<dbReference type="OrthoDB" id="1728115at2759"/>
<gene>
    <name evidence="2" type="ORF">F511_01729</name>
    <name evidence="3" type="ORF">F511_22715</name>
</gene>
<proteinExistence type="predicted"/>
<name>A0A2Z7C5I8_9LAMI</name>
<dbReference type="EMBL" id="KV012839">
    <property type="protein sequence ID" value="KZV24247.1"/>
    <property type="molecule type" value="Genomic_DNA"/>
</dbReference>
<feature type="compositionally biased region" description="Basic and acidic residues" evidence="1">
    <location>
        <begin position="13"/>
        <end position="49"/>
    </location>
</feature>
<dbReference type="AlphaFoldDB" id="A0A2Z7C5I8"/>
<dbReference type="EMBL" id="KV000901">
    <property type="protein sequence ID" value="KZV39690.1"/>
    <property type="molecule type" value="Genomic_DNA"/>
</dbReference>
<keyword evidence="4" id="KW-1185">Reference proteome</keyword>
<accession>A0A2Z7C5I8</accession>
<evidence type="ECO:0000256" key="1">
    <source>
        <dbReference type="SAM" id="MobiDB-lite"/>
    </source>
</evidence>
<organism evidence="3 4">
    <name type="scientific">Dorcoceras hygrometricum</name>
    <dbReference type="NCBI Taxonomy" id="472368"/>
    <lineage>
        <taxon>Eukaryota</taxon>
        <taxon>Viridiplantae</taxon>
        <taxon>Streptophyta</taxon>
        <taxon>Embryophyta</taxon>
        <taxon>Tracheophyta</taxon>
        <taxon>Spermatophyta</taxon>
        <taxon>Magnoliopsida</taxon>
        <taxon>eudicotyledons</taxon>
        <taxon>Gunneridae</taxon>
        <taxon>Pentapetalae</taxon>
        <taxon>asterids</taxon>
        <taxon>lamiids</taxon>
        <taxon>Lamiales</taxon>
        <taxon>Gesneriaceae</taxon>
        <taxon>Didymocarpoideae</taxon>
        <taxon>Trichosporeae</taxon>
        <taxon>Loxocarpinae</taxon>
        <taxon>Dorcoceras</taxon>
    </lineage>
</organism>
<evidence type="ECO:0000313" key="2">
    <source>
        <dbReference type="EMBL" id="KZV24247.1"/>
    </source>
</evidence>
<dbReference type="Proteomes" id="UP000250235">
    <property type="component" value="Unassembled WGS sequence"/>
</dbReference>
<evidence type="ECO:0000313" key="4">
    <source>
        <dbReference type="Proteomes" id="UP000250235"/>
    </source>
</evidence>